<evidence type="ECO:0000313" key="12">
    <source>
        <dbReference type="Proteomes" id="UP000036106"/>
    </source>
</evidence>
<name>A0A0H4QGA6_9LACO</name>
<dbReference type="Proteomes" id="UP000036106">
    <property type="component" value="Chromosome"/>
</dbReference>
<keyword evidence="7" id="KW-0808">Transferase</keyword>
<dbReference type="CDD" id="cd18137">
    <property type="entry name" value="HLD_clamp_pol_III_gamma_tau"/>
    <property type="match status" value="1"/>
</dbReference>
<evidence type="ECO:0000256" key="2">
    <source>
        <dbReference type="ARBA" id="ARBA00012417"/>
    </source>
</evidence>
<dbReference type="InterPro" id="IPR050238">
    <property type="entry name" value="DNA_Rep/Repair_Clamp_Loader"/>
</dbReference>
<evidence type="ECO:0000256" key="5">
    <source>
        <dbReference type="ARBA" id="ARBA00022833"/>
    </source>
</evidence>
<dbReference type="CDD" id="cd00009">
    <property type="entry name" value="AAA"/>
    <property type="match status" value="1"/>
</dbReference>
<dbReference type="OrthoDB" id="9810148at2"/>
<dbReference type="InterPro" id="IPR027417">
    <property type="entry name" value="P-loop_NTPase"/>
</dbReference>
<dbReference type="GO" id="GO:0005524">
    <property type="term" value="F:ATP binding"/>
    <property type="evidence" value="ECO:0007669"/>
    <property type="project" value="UniProtKB-KW"/>
</dbReference>
<dbReference type="Pfam" id="PF22608">
    <property type="entry name" value="DNAX_ATPase_lid"/>
    <property type="match status" value="1"/>
</dbReference>
<sequence length="575" mass="63838">MAYQALYRVWRPQTFADVVGQEVVTQTLRNAVANNMTSHAYLFSGPRGTGKTSCAKILAKAVNCLNPHDGEPCNECEICKAANENRLNDVIEIDAASNNGVEEIRDIRDKVKYAPTEAKFKVYIIDEVHMLSQGAFNALLKTLEEPPANVMFILATTEPQKIPATIISRTQSFTFRRISKQDILDRMELILNDKKVEYDEEALNIIAASAEGGMRDALSILDQALSFGDDTLTLNNAQEVTGALSNDQIVAYMTAVSDNNPADALTSLYKILSSGRSAIRFTEMIIRVCRNMILYNSNTDLSEQMDSTIMTKDMLAISSKFDNDRLFYIVDQVSNTQRNLKNSNQTDVYMEILTVKISEPQVEASAGQPVATTAAAPVDNVEVDRLSDEVRKLKSEIKNISTTGVQQPAAAVKVDKPVHRNSNKKTKLNMTAIYKVLSAATKDDLNAAKDIWPDVMNMLSVTQRAMMRVSDPVAASPSGIVMAFDYAMWFEQAQEDQDLLDSLTDNVSKLLKKDCSIVMVPKADWPGIRKEYINNKFDSNNNNDVKSKPETTKSDETVDEAVNLFGEDNVDIKND</sequence>
<evidence type="ECO:0000256" key="1">
    <source>
        <dbReference type="ARBA" id="ARBA00006360"/>
    </source>
</evidence>
<protein>
    <recommendedName>
        <fullName evidence="2">DNA-directed DNA polymerase</fullName>
        <ecNumber evidence="2">2.7.7.7</ecNumber>
    </recommendedName>
</protein>
<comment type="similarity">
    <text evidence="1">Belongs to the DnaX/STICHEL family.</text>
</comment>
<evidence type="ECO:0000256" key="4">
    <source>
        <dbReference type="ARBA" id="ARBA00022741"/>
    </source>
</evidence>
<dbReference type="STRING" id="1007676.ABM34_05050"/>
<dbReference type="SUPFAM" id="SSF52540">
    <property type="entry name" value="P-loop containing nucleoside triphosphate hydrolases"/>
    <property type="match status" value="1"/>
</dbReference>
<evidence type="ECO:0000313" key="11">
    <source>
        <dbReference type="EMBL" id="AKP66962.1"/>
    </source>
</evidence>
<dbReference type="InterPro" id="IPR003593">
    <property type="entry name" value="AAA+_ATPase"/>
</dbReference>
<keyword evidence="3" id="KW-0479">Metal-binding</keyword>
<dbReference type="InterPro" id="IPR045085">
    <property type="entry name" value="HLD_clamp_pol_III_gamma_tau"/>
</dbReference>
<dbReference type="Gene3D" id="1.10.8.60">
    <property type="match status" value="1"/>
</dbReference>
<keyword evidence="12" id="KW-1185">Reference proteome</keyword>
<dbReference type="SMART" id="SM00382">
    <property type="entry name" value="AAA"/>
    <property type="match status" value="1"/>
</dbReference>
<keyword evidence="5" id="KW-0862">Zinc</keyword>
<dbReference type="GO" id="GO:0046872">
    <property type="term" value="F:metal ion binding"/>
    <property type="evidence" value="ECO:0007669"/>
    <property type="project" value="UniProtKB-KW"/>
</dbReference>
<proteinExistence type="inferred from homology"/>
<dbReference type="PATRIC" id="fig|1007676.4.peg.1003"/>
<evidence type="ECO:0000256" key="9">
    <source>
        <dbReference type="SAM" id="MobiDB-lite"/>
    </source>
</evidence>
<evidence type="ECO:0000256" key="8">
    <source>
        <dbReference type="ARBA" id="ARBA00049244"/>
    </source>
</evidence>
<keyword evidence="7" id="KW-0548">Nucleotidyltransferase</keyword>
<dbReference type="PANTHER" id="PTHR11669:SF0">
    <property type="entry name" value="PROTEIN STICHEL-LIKE 2"/>
    <property type="match status" value="1"/>
</dbReference>
<dbReference type="FunFam" id="3.40.50.300:FF:000014">
    <property type="entry name" value="DNA polymerase III subunit gamma/tau"/>
    <property type="match status" value="1"/>
</dbReference>
<dbReference type="EC" id="2.7.7.7" evidence="2"/>
<dbReference type="InterPro" id="IPR008921">
    <property type="entry name" value="DNA_pol3_clamp-load_cplx_C"/>
</dbReference>
<feature type="domain" description="AAA+ ATPase" evidence="10">
    <location>
        <begin position="37"/>
        <end position="179"/>
    </location>
</feature>
<evidence type="ECO:0000259" key="10">
    <source>
        <dbReference type="SMART" id="SM00382"/>
    </source>
</evidence>
<dbReference type="AlphaFoldDB" id="A0A0H4QGA6"/>
<dbReference type="RefSeq" id="WP_048703958.1">
    <property type="nucleotide sequence ID" value="NZ_CP012034.1"/>
</dbReference>
<dbReference type="NCBIfam" id="TIGR02397">
    <property type="entry name" value="dnaX_nterm"/>
    <property type="match status" value="1"/>
</dbReference>
<dbReference type="EMBL" id="CP012034">
    <property type="protein sequence ID" value="AKP66962.1"/>
    <property type="molecule type" value="Genomic_DNA"/>
</dbReference>
<keyword evidence="7" id="KW-0239">DNA-directed DNA polymerase</keyword>
<gene>
    <name evidence="11" type="ORF">ABM34_05050</name>
</gene>
<dbReference type="GO" id="GO:0003677">
    <property type="term" value="F:DNA binding"/>
    <property type="evidence" value="ECO:0007669"/>
    <property type="project" value="InterPro"/>
</dbReference>
<dbReference type="FunFam" id="1.10.8.60:FF:000013">
    <property type="entry name" value="DNA polymerase III subunit gamma/tau"/>
    <property type="match status" value="1"/>
</dbReference>
<reference evidence="12" key="1">
    <citation type="submission" date="2015-07" db="EMBL/GenBank/DDBJ databases">
        <title>Lactobacillus ginsenosidimutans/EMML 3141/ whole genome sequencing.</title>
        <authorList>
            <person name="Kim M.K."/>
            <person name="Im W.-T."/>
            <person name="Srinivasan S."/>
            <person name="Lee J.-J."/>
        </authorList>
    </citation>
    <scope>NUCLEOTIDE SEQUENCE [LARGE SCALE GENOMIC DNA]</scope>
    <source>
        <strain evidence="12">EMML 3041</strain>
    </source>
</reference>
<feature type="compositionally biased region" description="Basic and acidic residues" evidence="9">
    <location>
        <begin position="545"/>
        <end position="556"/>
    </location>
</feature>
<dbReference type="GO" id="GO:0003887">
    <property type="term" value="F:DNA-directed DNA polymerase activity"/>
    <property type="evidence" value="ECO:0007669"/>
    <property type="project" value="UniProtKB-KW"/>
</dbReference>
<dbReference type="PRINTS" id="PR00300">
    <property type="entry name" value="CLPPROTEASEA"/>
</dbReference>
<dbReference type="PANTHER" id="PTHR11669">
    <property type="entry name" value="REPLICATION FACTOR C / DNA POLYMERASE III GAMMA-TAU SUBUNIT"/>
    <property type="match status" value="1"/>
</dbReference>
<accession>A0A0H4QGA6</accession>
<dbReference type="Gene3D" id="3.40.50.300">
    <property type="entry name" value="P-loop containing nucleotide triphosphate hydrolases"/>
    <property type="match status" value="1"/>
</dbReference>
<evidence type="ECO:0000256" key="3">
    <source>
        <dbReference type="ARBA" id="ARBA00022723"/>
    </source>
</evidence>
<dbReference type="Gene3D" id="1.20.272.10">
    <property type="match status" value="1"/>
</dbReference>
<dbReference type="InterPro" id="IPR001270">
    <property type="entry name" value="ClpA/B"/>
</dbReference>
<feature type="region of interest" description="Disordered" evidence="9">
    <location>
        <begin position="536"/>
        <end position="560"/>
    </location>
</feature>
<dbReference type="SUPFAM" id="SSF48019">
    <property type="entry name" value="post-AAA+ oligomerization domain-like"/>
    <property type="match status" value="1"/>
</dbReference>
<evidence type="ECO:0000256" key="6">
    <source>
        <dbReference type="ARBA" id="ARBA00022840"/>
    </source>
</evidence>
<keyword evidence="4" id="KW-0547">Nucleotide-binding</keyword>
<comment type="catalytic activity">
    <reaction evidence="8">
        <text>DNA(n) + a 2'-deoxyribonucleoside 5'-triphosphate = DNA(n+1) + diphosphate</text>
        <dbReference type="Rhea" id="RHEA:22508"/>
        <dbReference type="Rhea" id="RHEA-COMP:17339"/>
        <dbReference type="Rhea" id="RHEA-COMP:17340"/>
        <dbReference type="ChEBI" id="CHEBI:33019"/>
        <dbReference type="ChEBI" id="CHEBI:61560"/>
        <dbReference type="ChEBI" id="CHEBI:173112"/>
        <dbReference type="EC" id="2.7.7.7"/>
    </reaction>
</comment>
<dbReference type="GO" id="GO:0006261">
    <property type="term" value="P:DNA-templated DNA replication"/>
    <property type="evidence" value="ECO:0007669"/>
    <property type="project" value="TreeGrafter"/>
</dbReference>
<dbReference type="KEGG" id="lgn:ABM34_05050"/>
<keyword evidence="6" id="KW-0067">ATP-binding</keyword>
<dbReference type="InterPro" id="IPR012763">
    <property type="entry name" value="DNA_pol_III_sug/sutau_N"/>
</dbReference>
<dbReference type="GO" id="GO:0009360">
    <property type="term" value="C:DNA polymerase III complex"/>
    <property type="evidence" value="ECO:0007669"/>
    <property type="project" value="InterPro"/>
</dbReference>
<dbReference type="Pfam" id="PF13177">
    <property type="entry name" value="DNA_pol3_delta2"/>
    <property type="match status" value="1"/>
</dbReference>
<dbReference type="NCBIfam" id="NF004046">
    <property type="entry name" value="PRK05563.1"/>
    <property type="match status" value="1"/>
</dbReference>
<evidence type="ECO:0000256" key="7">
    <source>
        <dbReference type="ARBA" id="ARBA00022932"/>
    </source>
</evidence>
<organism evidence="11 12">
    <name type="scientific">Companilactobacillus ginsenosidimutans</name>
    <dbReference type="NCBI Taxonomy" id="1007676"/>
    <lineage>
        <taxon>Bacteria</taxon>
        <taxon>Bacillati</taxon>
        <taxon>Bacillota</taxon>
        <taxon>Bacilli</taxon>
        <taxon>Lactobacillales</taxon>
        <taxon>Lactobacillaceae</taxon>
        <taxon>Companilactobacillus</taxon>
    </lineage>
</organism>